<organism evidence="7 8">
    <name type="scientific">Pholiota conissans</name>
    <dbReference type="NCBI Taxonomy" id="109636"/>
    <lineage>
        <taxon>Eukaryota</taxon>
        <taxon>Fungi</taxon>
        <taxon>Dikarya</taxon>
        <taxon>Basidiomycota</taxon>
        <taxon>Agaricomycotina</taxon>
        <taxon>Agaricomycetes</taxon>
        <taxon>Agaricomycetidae</taxon>
        <taxon>Agaricales</taxon>
        <taxon>Agaricineae</taxon>
        <taxon>Strophariaceae</taxon>
        <taxon>Pholiota</taxon>
    </lineage>
</organism>
<protein>
    <recommendedName>
        <fullName evidence="9">Rad21/Rec8-like protein N-terminal domain-containing protein</fullName>
    </recommendedName>
</protein>
<evidence type="ECO:0000256" key="4">
    <source>
        <dbReference type="SAM" id="MobiDB-lite"/>
    </source>
</evidence>
<dbReference type="PANTHER" id="PTHR12585:SF69">
    <property type="entry name" value="FI11703P"/>
    <property type="match status" value="1"/>
</dbReference>
<feature type="region of interest" description="Disordered" evidence="4">
    <location>
        <begin position="259"/>
        <end position="281"/>
    </location>
</feature>
<dbReference type="GO" id="GO:0007062">
    <property type="term" value="P:sister chromatid cohesion"/>
    <property type="evidence" value="ECO:0007669"/>
    <property type="project" value="InterPro"/>
</dbReference>
<dbReference type="OrthoDB" id="10071381at2759"/>
<dbReference type="InterPro" id="IPR023093">
    <property type="entry name" value="ScpA-like_C"/>
</dbReference>
<keyword evidence="8" id="KW-1185">Reference proteome</keyword>
<dbReference type="GO" id="GO:0008278">
    <property type="term" value="C:cohesin complex"/>
    <property type="evidence" value="ECO:0007669"/>
    <property type="project" value="InterPro"/>
</dbReference>
<dbReference type="SUPFAM" id="SSF46785">
    <property type="entry name" value="Winged helix' DNA-binding domain"/>
    <property type="match status" value="1"/>
</dbReference>
<comment type="similarity">
    <text evidence="2">Belongs to the rad21 family.</text>
</comment>
<dbReference type="Proteomes" id="UP000807469">
    <property type="component" value="Unassembled WGS sequence"/>
</dbReference>
<feature type="compositionally biased region" description="Basic and acidic residues" evidence="4">
    <location>
        <begin position="271"/>
        <end position="281"/>
    </location>
</feature>
<name>A0A9P5Z0N5_9AGAR</name>
<comment type="caution">
    <text evidence="7">The sequence shown here is derived from an EMBL/GenBank/DDBJ whole genome shotgun (WGS) entry which is preliminary data.</text>
</comment>
<gene>
    <name evidence="7" type="ORF">BDN70DRAFT_933321</name>
</gene>
<keyword evidence="3" id="KW-0539">Nucleus</keyword>
<evidence type="ECO:0000313" key="7">
    <source>
        <dbReference type="EMBL" id="KAF9478528.1"/>
    </source>
</evidence>
<dbReference type="InterPro" id="IPR039781">
    <property type="entry name" value="Rad21/Rec8-like"/>
</dbReference>
<dbReference type="Pfam" id="PF04825">
    <property type="entry name" value="Rad21_Rec8_N"/>
    <property type="match status" value="1"/>
</dbReference>
<proteinExistence type="inferred from homology"/>
<evidence type="ECO:0000256" key="2">
    <source>
        <dbReference type="ARBA" id="ARBA00009870"/>
    </source>
</evidence>
<dbReference type="InterPro" id="IPR006909">
    <property type="entry name" value="Rad21/Rec8_C_eu"/>
</dbReference>
<accession>A0A9P5Z0N5</accession>
<dbReference type="InterPro" id="IPR036390">
    <property type="entry name" value="WH_DNA-bd_sf"/>
</dbReference>
<evidence type="ECO:0000256" key="3">
    <source>
        <dbReference type="ARBA" id="ARBA00023242"/>
    </source>
</evidence>
<dbReference type="InterPro" id="IPR006910">
    <property type="entry name" value="Rad21_Rec8_N"/>
</dbReference>
<evidence type="ECO:0000259" key="5">
    <source>
        <dbReference type="Pfam" id="PF04824"/>
    </source>
</evidence>
<evidence type="ECO:0000313" key="8">
    <source>
        <dbReference type="Proteomes" id="UP000807469"/>
    </source>
</evidence>
<dbReference type="GO" id="GO:1990414">
    <property type="term" value="P:replication-born double-strand break repair via sister chromatid exchange"/>
    <property type="evidence" value="ECO:0007669"/>
    <property type="project" value="TreeGrafter"/>
</dbReference>
<feature type="domain" description="Rad21/Rec8-like protein N-terminal" evidence="6">
    <location>
        <begin position="1"/>
        <end position="99"/>
    </location>
</feature>
<dbReference type="PANTHER" id="PTHR12585">
    <property type="entry name" value="SCC1 / RAD21 FAMILY MEMBER"/>
    <property type="match status" value="1"/>
</dbReference>
<reference evidence="7" key="1">
    <citation type="submission" date="2020-11" db="EMBL/GenBank/DDBJ databases">
        <authorList>
            <consortium name="DOE Joint Genome Institute"/>
            <person name="Ahrendt S."/>
            <person name="Riley R."/>
            <person name="Andreopoulos W."/>
            <person name="Labutti K."/>
            <person name="Pangilinan J."/>
            <person name="Ruiz-Duenas F.J."/>
            <person name="Barrasa J.M."/>
            <person name="Sanchez-Garcia M."/>
            <person name="Camarero S."/>
            <person name="Miyauchi S."/>
            <person name="Serrano A."/>
            <person name="Linde D."/>
            <person name="Babiker R."/>
            <person name="Drula E."/>
            <person name="Ayuso-Fernandez I."/>
            <person name="Pacheco R."/>
            <person name="Padilla G."/>
            <person name="Ferreira P."/>
            <person name="Barriuso J."/>
            <person name="Kellner H."/>
            <person name="Castanera R."/>
            <person name="Alfaro M."/>
            <person name="Ramirez L."/>
            <person name="Pisabarro A.G."/>
            <person name="Kuo A."/>
            <person name="Tritt A."/>
            <person name="Lipzen A."/>
            <person name="He G."/>
            <person name="Yan M."/>
            <person name="Ng V."/>
            <person name="Cullen D."/>
            <person name="Martin F."/>
            <person name="Rosso M.-N."/>
            <person name="Henrissat B."/>
            <person name="Hibbett D."/>
            <person name="Martinez A.T."/>
            <person name="Grigoriev I.V."/>
        </authorList>
    </citation>
    <scope>NUCLEOTIDE SEQUENCE</scope>
    <source>
        <strain evidence="7">CIRM-BRFM 674</strain>
    </source>
</reference>
<feature type="region of interest" description="Disordered" evidence="4">
    <location>
        <begin position="157"/>
        <end position="187"/>
    </location>
</feature>
<dbReference type="EMBL" id="MU155232">
    <property type="protein sequence ID" value="KAF9478528.1"/>
    <property type="molecule type" value="Genomic_DNA"/>
</dbReference>
<dbReference type="GO" id="GO:0005634">
    <property type="term" value="C:nucleus"/>
    <property type="evidence" value="ECO:0007669"/>
    <property type="project" value="UniProtKB-SubCell"/>
</dbReference>
<dbReference type="Gene3D" id="1.10.10.580">
    <property type="entry name" value="Structural maintenance of chromosome 1. Chain E"/>
    <property type="match status" value="1"/>
</dbReference>
<comment type="subcellular location">
    <subcellularLocation>
        <location evidence="1">Nucleus</location>
    </subcellularLocation>
</comment>
<dbReference type="Pfam" id="PF04824">
    <property type="entry name" value="Rad21_Rec8"/>
    <property type="match status" value="1"/>
</dbReference>
<dbReference type="AlphaFoldDB" id="A0A9P5Z0N5"/>
<evidence type="ECO:0008006" key="9">
    <source>
        <dbReference type="Google" id="ProtNLM"/>
    </source>
</evidence>
<evidence type="ECO:0000259" key="6">
    <source>
        <dbReference type="Pfam" id="PF04825"/>
    </source>
</evidence>
<feature type="compositionally biased region" description="Acidic residues" evidence="4">
    <location>
        <begin position="157"/>
        <end position="166"/>
    </location>
</feature>
<dbReference type="GO" id="GO:0003682">
    <property type="term" value="F:chromatin binding"/>
    <property type="evidence" value="ECO:0007669"/>
    <property type="project" value="TreeGrafter"/>
</dbReference>
<feature type="domain" description="Rad21/Rec8-like protein C-terminal eukaryotic" evidence="5">
    <location>
        <begin position="689"/>
        <end position="725"/>
    </location>
</feature>
<sequence length="731" mass="81829">MFFTPELLAKRDSGFGLLWLAATLGSRSAFKKLPKRSVLTADITQLCDQIAEPAEPLALRLSSNLMFGVVRVYKVKQDIFLNDVTNCVTSLKKVVQDLHISGQDNQLQMPNPVVRPSAVTLVANPMSAYMLDFDALVGDWDKYLNIEFGAALEDEPTFGDMNDDTLDPSRGKKKKLTQKAAPQVETPRKEVHTLQEHHEHLFSVSFDASLTNAGRVNVSSSQAEGDFDNFFAFSDGLDLVDALGLGDDLARELGWAASPAKTMQSTRKPNSKADPEMASDTDFHAGHHANTDIDFNFDAENLEMAAPHEAVIGNDQGFQTPRKQHKSYEVTGPSHGLNPSTFFSRQLLSQDVQSFNYVVADELNGPKREERRLPKRTRLLLDARTELTDDELRMARAKYLESQNLIRQDIFMKKVEKENGKKIEELIWGVPKGIQAESLIFFWQQNIKIQIEARSGIIHLHKEDREEHNHKRRKLGRNGENDLYQEEFGGRAINWSSGMFVDNGFNRQSSEEPGQARRISRSASVFDSRNFAFDQGTRDAVSVSRRSSFFPWDHAGPSSSTDNAAAFPLVEDDQILAPVEIRLRSNSLNHRGSPLASSQRGSMLPAVAGSAFSPATLDRNSHVFGEDFVFNVDTAPIPEETQGDTQKSDLNLITLERHSFNFLEYTKMQLQSLSTSTNLTFETVIPRMTSTRHVAAAAFYHCLVLATKDLLHLQQAEPYNPVVITIVKLTE</sequence>
<evidence type="ECO:0000256" key="1">
    <source>
        <dbReference type="ARBA" id="ARBA00004123"/>
    </source>
</evidence>